<dbReference type="OrthoDB" id="2419613at2759"/>
<evidence type="ECO:0000313" key="1">
    <source>
        <dbReference type="EMBL" id="VDM83930.1"/>
    </source>
</evidence>
<dbReference type="EMBL" id="UYYB01126313">
    <property type="protein sequence ID" value="VDM83930.1"/>
    <property type="molecule type" value="Genomic_DNA"/>
</dbReference>
<dbReference type="Proteomes" id="UP000270094">
    <property type="component" value="Unassembled WGS sequence"/>
</dbReference>
<sequence length="158" mass="17196">MLSTIATEHAGDALDNCYRAVGSFGDEVGSDGTTQCTSTAGEPNYCYKLGKNNLIPLTPEQEADENLNLIYSNKEKDGMYCHFRLRNENGKNAFVPYMDENDHIFLARGVAKGLKALDLHGLSSGSPNSGKDKAAEIGERDLSGKGNVFKFQKDILTL</sequence>
<proteinExistence type="predicted"/>
<evidence type="ECO:0008006" key="3">
    <source>
        <dbReference type="Google" id="ProtNLM"/>
    </source>
</evidence>
<protein>
    <recommendedName>
        <fullName evidence="3">DOMON domain-containing protein</fullName>
    </recommendedName>
</protein>
<evidence type="ECO:0000313" key="2">
    <source>
        <dbReference type="Proteomes" id="UP000270094"/>
    </source>
</evidence>
<reference evidence="1 2" key="1">
    <citation type="submission" date="2018-11" db="EMBL/GenBank/DDBJ databases">
        <authorList>
            <consortium name="Pathogen Informatics"/>
        </authorList>
    </citation>
    <scope>NUCLEOTIDE SEQUENCE [LARGE SCALE GENOMIC DNA]</scope>
</reference>
<name>A0A3P7JEB7_STRVU</name>
<gene>
    <name evidence="1" type="ORF">SVUK_LOCUS18928</name>
</gene>
<dbReference type="AlphaFoldDB" id="A0A3P7JEB7"/>
<keyword evidence="2" id="KW-1185">Reference proteome</keyword>
<accession>A0A3P7JEB7</accession>
<organism evidence="1 2">
    <name type="scientific">Strongylus vulgaris</name>
    <name type="common">Blood worm</name>
    <dbReference type="NCBI Taxonomy" id="40348"/>
    <lineage>
        <taxon>Eukaryota</taxon>
        <taxon>Metazoa</taxon>
        <taxon>Ecdysozoa</taxon>
        <taxon>Nematoda</taxon>
        <taxon>Chromadorea</taxon>
        <taxon>Rhabditida</taxon>
        <taxon>Rhabditina</taxon>
        <taxon>Rhabditomorpha</taxon>
        <taxon>Strongyloidea</taxon>
        <taxon>Strongylidae</taxon>
        <taxon>Strongylus</taxon>
    </lineage>
</organism>